<proteinExistence type="predicted"/>
<comment type="caution">
    <text evidence="2">The sequence shown here is derived from an EMBL/GenBank/DDBJ whole genome shotgun (WGS) entry which is preliminary data.</text>
</comment>
<evidence type="ECO:0000259" key="1">
    <source>
        <dbReference type="Pfam" id="PF00085"/>
    </source>
</evidence>
<dbReference type="SUPFAM" id="SSF52833">
    <property type="entry name" value="Thioredoxin-like"/>
    <property type="match status" value="1"/>
</dbReference>
<dbReference type="CDD" id="cd02947">
    <property type="entry name" value="TRX_family"/>
    <property type="match status" value="1"/>
</dbReference>
<dbReference type="Gene3D" id="3.40.30.10">
    <property type="entry name" value="Glutaredoxin"/>
    <property type="match status" value="1"/>
</dbReference>
<dbReference type="Proteomes" id="UP001152766">
    <property type="component" value="Unassembled WGS sequence"/>
</dbReference>
<dbReference type="InterPro" id="IPR036249">
    <property type="entry name" value="Thioredoxin-like_sf"/>
</dbReference>
<dbReference type="EMBL" id="SGUG01000003">
    <property type="protein sequence ID" value="MDG0861363.1"/>
    <property type="molecule type" value="Genomic_DNA"/>
</dbReference>
<reference evidence="2" key="1">
    <citation type="submission" date="2019-02" db="EMBL/GenBank/DDBJ databases">
        <title>Draft genome of the type strain Pelomonas aquatica CCUG 52575T.</title>
        <authorList>
            <person name="Gomila M."/>
            <person name="Lalucat J."/>
        </authorList>
    </citation>
    <scope>NUCLEOTIDE SEQUENCE</scope>
    <source>
        <strain evidence="2">CCUG 52575</strain>
    </source>
</reference>
<keyword evidence="3" id="KW-1185">Reference proteome</keyword>
<organism evidence="2 3">
    <name type="scientific">Pelomonas aquatica</name>
    <dbReference type="NCBI Taxonomy" id="431058"/>
    <lineage>
        <taxon>Bacteria</taxon>
        <taxon>Pseudomonadati</taxon>
        <taxon>Pseudomonadota</taxon>
        <taxon>Betaproteobacteria</taxon>
        <taxon>Burkholderiales</taxon>
        <taxon>Sphaerotilaceae</taxon>
        <taxon>Roseateles</taxon>
    </lineage>
</organism>
<dbReference type="InterPro" id="IPR013766">
    <property type="entry name" value="Thioredoxin_domain"/>
</dbReference>
<evidence type="ECO:0000313" key="3">
    <source>
        <dbReference type="Proteomes" id="UP001152766"/>
    </source>
</evidence>
<feature type="domain" description="Thioredoxin" evidence="1">
    <location>
        <begin position="14"/>
        <end position="72"/>
    </location>
</feature>
<sequence length="115" mass="13076">MAPWRPMTVHVACLCAAWCRTCESYQEVFEAACAELPQQDLQVRWIDIEDEAELVGDLDIETFPTLLIADDTHVRFAGPLTPQPQTLRRVLRAHLDDTRPMRVGAGYELLAARLR</sequence>
<gene>
    <name evidence="2" type="ORF">EXJ73_02600</name>
</gene>
<accession>A0A9X4LDY2</accession>
<evidence type="ECO:0000313" key="2">
    <source>
        <dbReference type="EMBL" id="MDG0861363.1"/>
    </source>
</evidence>
<dbReference type="AlphaFoldDB" id="A0A9X4LDY2"/>
<name>A0A9X4LDY2_9BURK</name>
<protein>
    <submittedName>
        <fullName evidence="2">Thioredoxin</fullName>
    </submittedName>
</protein>
<dbReference type="Pfam" id="PF00085">
    <property type="entry name" value="Thioredoxin"/>
    <property type="match status" value="1"/>
</dbReference>